<evidence type="ECO:0000313" key="2">
    <source>
        <dbReference type="Proteomes" id="UP001138997"/>
    </source>
</evidence>
<organism evidence="1 2">
    <name type="scientific">Kineosporia babensis</name>
    <dbReference type="NCBI Taxonomy" id="499548"/>
    <lineage>
        <taxon>Bacteria</taxon>
        <taxon>Bacillati</taxon>
        <taxon>Actinomycetota</taxon>
        <taxon>Actinomycetes</taxon>
        <taxon>Kineosporiales</taxon>
        <taxon>Kineosporiaceae</taxon>
        <taxon>Kineosporia</taxon>
    </lineage>
</organism>
<sequence>MAKKLFPVVLRGYDTDQIDELFTRIDEVLANGDADARAAVREELKSTVFTFAARGYPPTDVAMAVDQRLSALS</sequence>
<name>A0A9X1NLZ9_9ACTN</name>
<gene>
    <name evidence="1" type="ORF">LR394_32230</name>
</gene>
<dbReference type="RefSeq" id="WP_231448395.1">
    <property type="nucleotide sequence ID" value="NZ_JAJOMB010000023.1"/>
</dbReference>
<accession>A0A9X1NLZ9</accession>
<comment type="caution">
    <text evidence="1">The sequence shown here is derived from an EMBL/GenBank/DDBJ whole genome shotgun (WGS) entry which is preliminary data.</text>
</comment>
<evidence type="ECO:0008006" key="3">
    <source>
        <dbReference type="Google" id="ProtNLM"/>
    </source>
</evidence>
<evidence type="ECO:0000313" key="1">
    <source>
        <dbReference type="EMBL" id="MCD5315576.1"/>
    </source>
</evidence>
<dbReference type="Proteomes" id="UP001138997">
    <property type="component" value="Unassembled WGS sequence"/>
</dbReference>
<reference evidence="1" key="1">
    <citation type="submission" date="2021-11" db="EMBL/GenBank/DDBJ databases">
        <title>Streptomyces corallinus and Kineosporia corallina sp. nov., two new coral-derived marine actinobacteria.</title>
        <authorList>
            <person name="Buangrab K."/>
            <person name="Sutthacheep M."/>
            <person name="Yeemin T."/>
            <person name="Harunari E."/>
            <person name="Igarashi Y."/>
            <person name="Sripreechasak P."/>
            <person name="Kanchanasin P."/>
            <person name="Tanasupawat S."/>
            <person name="Phongsopitanun W."/>
        </authorList>
    </citation>
    <scope>NUCLEOTIDE SEQUENCE</scope>
    <source>
        <strain evidence="1">JCM 31032</strain>
    </source>
</reference>
<protein>
    <recommendedName>
        <fullName evidence="3">DivIVA domain-containing protein</fullName>
    </recommendedName>
</protein>
<keyword evidence="2" id="KW-1185">Reference proteome</keyword>
<dbReference type="EMBL" id="JAJOMB010000023">
    <property type="protein sequence ID" value="MCD5315576.1"/>
    <property type="molecule type" value="Genomic_DNA"/>
</dbReference>
<proteinExistence type="predicted"/>
<dbReference type="AlphaFoldDB" id="A0A9X1NLZ9"/>